<gene>
    <name evidence="2" type="ORF">SAMN05661012_02692</name>
    <name evidence="3" type="ORF">SR876_16255</name>
</gene>
<feature type="transmembrane region" description="Helical" evidence="1">
    <location>
        <begin position="7"/>
        <end position="25"/>
    </location>
</feature>
<keyword evidence="1" id="KW-1133">Transmembrane helix</keyword>
<dbReference type="STRING" id="1004.SAMN05661012_02692"/>
<reference evidence="3 5" key="2">
    <citation type="submission" date="2023-11" db="EMBL/GenBank/DDBJ databases">
        <title>MicrobeMod: A computational toolkit for identifying prokaryotic methylation and restriction-modification with nanopore sequencing.</title>
        <authorList>
            <person name="Crits-Christoph A."/>
            <person name="Kang S.C."/>
            <person name="Lee H."/>
            <person name="Ostrov N."/>
        </authorList>
    </citation>
    <scope>NUCLEOTIDE SEQUENCE [LARGE SCALE GENOMIC DNA]</scope>
    <source>
        <strain evidence="3 5">ATCC 23090</strain>
    </source>
</reference>
<keyword evidence="1" id="KW-0472">Membrane</keyword>
<keyword evidence="5" id="KW-1185">Reference proteome</keyword>
<dbReference type="EMBL" id="FPIZ01000007">
    <property type="protein sequence ID" value="SFW57542.1"/>
    <property type="molecule type" value="Genomic_DNA"/>
</dbReference>
<evidence type="ECO:0000313" key="2">
    <source>
        <dbReference type="EMBL" id="SFW57542.1"/>
    </source>
</evidence>
<accession>A0A1K1QE73</accession>
<dbReference type="Proteomes" id="UP000183788">
    <property type="component" value="Unassembled WGS sequence"/>
</dbReference>
<name>A0A1K1QE73_9BACT</name>
<proteinExistence type="predicted"/>
<dbReference type="AlphaFoldDB" id="A0A1K1QE73"/>
<keyword evidence="1" id="KW-0812">Transmembrane</keyword>
<evidence type="ECO:0000313" key="5">
    <source>
        <dbReference type="Proteomes" id="UP001326715"/>
    </source>
</evidence>
<evidence type="ECO:0000313" key="4">
    <source>
        <dbReference type="Proteomes" id="UP000183788"/>
    </source>
</evidence>
<dbReference type="EMBL" id="CP140154">
    <property type="protein sequence ID" value="WQG93075.1"/>
    <property type="molecule type" value="Genomic_DNA"/>
</dbReference>
<organism evidence="2 4">
    <name type="scientific">Chitinophaga sancti</name>
    <dbReference type="NCBI Taxonomy" id="1004"/>
    <lineage>
        <taxon>Bacteria</taxon>
        <taxon>Pseudomonadati</taxon>
        <taxon>Bacteroidota</taxon>
        <taxon>Chitinophagia</taxon>
        <taxon>Chitinophagales</taxon>
        <taxon>Chitinophagaceae</taxon>
        <taxon>Chitinophaga</taxon>
    </lineage>
</organism>
<dbReference type="RefSeq" id="WP_072360782.1">
    <property type="nucleotide sequence ID" value="NZ_CP139972.1"/>
</dbReference>
<sequence>MKNIDYLRVKVYVFIALFAFTFGWTFPTKVNIRNIEGNTFYDTTFSYAEFGLICTIGFGLTLLNDFKKRRDSDEY</sequence>
<feature type="transmembrane region" description="Helical" evidence="1">
    <location>
        <begin position="45"/>
        <end position="63"/>
    </location>
</feature>
<reference evidence="2 4" key="1">
    <citation type="submission" date="2016-11" db="EMBL/GenBank/DDBJ databases">
        <authorList>
            <person name="Jaros S."/>
            <person name="Januszkiewicz K."/>
            <person name="Wedrychowicz H."/>
        </authorList>
    </citation>
    <scope>NUCLEOTIDE SEQUENCE [LARGE SCALE GENOMIC DNA]</scope>
    <source>
        <strain evidence="2 4">DSM 784</strain>
    </source>
</reference>
<evidence type="ECO:0000313" key="3">
    <source>
        <dbReference type="EMBL" id="WQG93075.1"/>
    </source>
</evidence>
<evidence type="ECO:0000256" key="1">
    <source>
        <dbReference type="SAM" id="Phobius"/>
    </source>
</evidence>
<protein>
    <submittedName>
        <fullName evidence="2">Uncharacterized protein</fullName>
    </submittedName>
</protein>
<dbReference type="Proteomes" id="UP001326715">
    <property type="component" value="Chromosome"/>
</dbReference>